<dbReference type="RefSeq" id="WP_343927217.1">
    <property type="nucleotide sequence ID" value="NZ_BAAAEN010000003.1"/>
</dbReference>
<accession>A0ABP3L984</accession>
<keyword evidence="2" id="KW-1133">Transmembrane helix</keyword>
<evidence type="ECO:0000256" key="2">
    <source>
        <dbReference type="SAM" id="Phobius"/>
    </source>
</evidence>
<dbReference type="EMBL" id="BAAAEN010000003">
    <property type="protein sequence ID" value="GAA0495895.1"/>
    <property type="molecule type" value="Genomic_DNA"/>
</dbReference>
<organism evidence="3 4">
    <name type="scientific">Pigmentiphaga daeguensis</name>
    <dbReference type="NCBI Taxonomy" id="414049"/>
    <lineage>
        <taxon>Bacteria</taxon>
        <taxon>Pseudomonadati</taxon>
        <taxon>Pseudomonadota</taxon>
        <taxon>Betaproteobacteria</taxon>
        <taxon>Burkholderiales</taxon>
        <taxon>Alcaligenaceae</taxon>
        <taxon>Pigmentiphaga</taxon>
    </lineage>
</organism>
<name>A0ABP3L984_9BURK</name>
<protein>
    <submittedName>
        <fullName evidence="3">Uncharacterized protein</fullName>
    </submittedName>
</protein>
<evidence type="ECO:0000256" key="1">
    <source>
        <dbReference type="SAM" id="Coils"/>
    </source>
</evidence>
<dbReference type="Proteomes" id="UP001501706">
    <property type="component" value="Unassembled WGS sequence"/>
</dbReference>
<keyword evidence="1" id="KW-0175">Coiled coil</keyword>
<evidence type="ECO:0000313" key="3">
    <source>
        <dbReference type="EMBL" id="GAA0495895.1"/>
    </source>
</evidence>
<keyword evidence="4" id="KW-1185">Reference proteome</keyword>
<gene>
    <name evidence="3" type="ORF">GCM10009097_09880</name>
</gene>
<proteinExistence type="predicted"/>
<comment type="caution">
    <text evidence="3">The sequence shown here is derived from an EMBL/GenBank/DDBJ whole genome shotgun (WGS) entry which is preliminary data.</text>
</comment>
<feature type="transmembrane region" description="Helical" evidence="2">
    <location>
        <begin position="38"/>
        <end position="57"/>
    </location>
</feature>
<feature type="coiled-coil region" evidence="1">
    <location>
        <begin position="149"/>
        <end position="176"/>
    </location>
</feature>
<evidence type="ECO:0000313" key="4">
    <source>
        <dbReference type="Proteomes" id="UP001501706"/>
    </source>
</evidence>
<reference evidence="4" key="1">
    <citation type="journal article" date="2019" name="Int. J. Syst. Evol. Microbiol.">
        <title>The Global Catalogue of Microorganisms (GCM) 10K type strain sequencing project: providing services to taxonomists for standard genome sequencing and annotation.</title>
        <authorList>
            <consortium name="The Broad Institute Genomics Platform"/>
            <consortium name="The Broad Institute Genome Sequencing Center for Infectious Disease"/>
            <person name="Wu L."/>
            <person name="Ma J."/>
        </authorList>
    </citation>
    <scope>NUCLEOTIDE SEQUENCE [LARGE SCALE GENOMIC DNA]</scope>
    <source>
        <strain evidence="4">JCM 14330</strain>
    </source>
</reference>
<keyword evidence="2" id="KW-0472">Membrane</keyword>
<keyword evidence="2" id="KW-0812">Transmembrane</keyword>
<feature type="transmembrane region" description="Helical" evidence="2">
    <location>
        <begin position="9"/>
        <end position="26"/>
    </location>
</feature>
<sequence>MVQLTKGDWLRLGALALWLVSWTPYWDAAADNLLREPWQALGASATLVASAVALYIAGTERRERERRQAAFADEIGQLAFFECTIAYQAARSLGVLLHRGANFENGVGVTSDDPWGGQVSRQLGKMHLPLTRQMLGQLNQLPHENGIRLAAAIAMLERHRRDVEGLLEKYVLANQAFRDHCKLTLFLSEKLIALLGSYVVTAGDLTAPLAQHIGT</sequence>